<gene>
    <name evidence="2" type="ORF">MGU_08998</name>
</gene>
<feature type="transmembrane region" description="Helical" evidence="1">
    <location>
        <begin position="128"/>
        <end position="145"/>
    </location>
</feature>
<feature type="transmembrane region" description="Helical" evidence="1">
    <location>
        <begin position="88"/>
        <end position="108"/>
    </location>
</feature>
<accession>A0A0B4GVI7</accession>
<evidence type="ECO:0000313" key="2">
    <source>
        <dbReference type="EMBL" id="KID83717.1"/>
    </source>
</evidence>
<dbReference type="OrthoDB" id="4959128at2759"/>
<sequence>MGNPVPDQAQQQNVIHRRYYLSLVLLLPLHGYYNFIQHDGWLNGTAGLVKEAVTLTVVCQFFFGNYYASRDNNRHMAERNVRRAAHAANITGTVFLALGLLWGCYVLTTHEDDVNDNENAFNIMSNRVYLVALMAMAFLIRLCSLQPGADELEFFKYILRYPWRFIWPTRQKEMFRGGENVR</sequence>
<evidence type="ECO:0000256" key="1">
    <source>
        <dbReference type="SAM" id="Phobius"/>
    </source>
</evidence>
<keyword evidence="1" id="KW-0812">Transmembrane</keyword>
<protein>
    <submittedName>
        <fullName evidence="2">Uncharacterized protein</fullName>
    </submittedName>
</protein>
<reference evidence="2 3" key="1">
    <citation type="journal article" date="2014" name="Proc. Natl. Acad. Sci. U.S.A.">
        <title>Trajectory and genomic determinants of fungal-pathogen speciation and host adaptation.</title>
        <authorList>
            <person name="Hu X."/>
            <person name="Xiao G."/>
            <person name="Zheng P."/>
            <person name="Shang Y."/>
            <person name="Su Y."/>
            <person name="Zhang X."/>
            <person name="Liu X."/>
            <person name="Zhan S."/>
            <person name="St Leger R.J."/>
            <person name="Wang C."/>
        </authorList>
    </citation>
    <scope>NUCLEOTIDE SEQUENCE [LARGE SCALE GENOMIC DNA]</scope>
    <source>
        <strain evidence="2 3">ARSEF 977</strain>
    </source>
</reference>
<dbReference type="HOGENOM" id="CLU_1695921_0_0_1"/>
<dbReference type="EMBL" id="AZNH01000054">
    <property type="protein sequence ID" value="KID83717.1"/>
    <property type="molecule type" value="Genomic_DNA"/>
</dbReference>
<name>A0A0B4GVI7_METGA</name>
<feature type="transmembrane region" description="Helical" evidence="1">
    <location>
        <begin position="19"/>
        <end position="36"/>
    </location>
</feature>
<proteinExistence type="predicted"/>
<organism evidence="2 3">
    <name type="scientific">Metarhizium guizhouense (strain ARSEF 977)</name>
    <dbReference type="NCBI Taxonomy" id="1276136"/>
    <lineage>
        <taxon>Eukaryota</taxon>
        <taxon>Fungi</taxon>
        <taxon>Dikarya</taxon>
        <taxon>Ascomycota</taxon>
        <taxon>Pezizomycotina</taxon>
        <taxon>Sordariomycetes</taxon>
        <taxon>Hypocreomycetidae</taxon>
        <taxon>Hypocreales</taxon>
        <taxon>Clavicipitaceae</taxon>
        <taxon>Metarhizium</taxon>
    </lineage>
</organism>
<feature type="transmembrane region" description="Helical" evidence="1">
    <location>
        <begin position="48"/>
        <end position="68"/>
    </location>
</feature>
<keyword evidence="1" id="KW-0472">Membrane</keyword>
<keyword evidence="1" id="KW-1133">Transmembrane helix</keyword>
<evidence type="ECO:0000313" key="3">
    <source>
        <dbReference type="Proteomes" id="UP000031192"/>
    </source>
</evidence>
<dbReference type="Proteomes" id="UP000031192">
    <property type="component" value="Unassembled WGS sequence"/>
</dbReference>
<keyword evidence="3" id="KW-1185">Reference proteome</keyword>
<comment type="caution">
    <text evidence="2">The sequence shown here is derived from an EMBL/GenBank/DDBJ whole genome shotgun (WGS) entry which is preliminary data.</text>
</comment>
<dbReference type="AlphaFoldDB" id="A0A0B4GVI7"/>